<gene>
    <name evidence="9" type="ORF">HXM91_09945</name>
</gene>
<feature type="domain" description="RNA-binding S4" evidence="8">
    <location>
        <begin position="11"/>
        <end position="76"/>
    </location>
</feature>
<dbReference type="Pfam" id="PF00849">
    <property type="entry name" value="PseudoU_synth_2"/>
    <property type="match status" value="1"/>
</dbReference>
<proteinExistence type="inferred from homology"/>
<dbReference type="GO" id="GO:0120159">
    <property type="term" value="F:rRNA pseudouridine synthase activity"/>
    <property type="evidence" value="ECO:0007669"/>
    <property type="project" value="UniProtKB-ARBA"/>
</dbReference>
<dbReference type="PANTHER" id="PTHR21600:SF44">
    <property type="entry name" value="RIBOSOMAL LARGE SUBUNIT PSEUDOURIDINE SYNTHASE D"/>
    <property type="match status" value="1"/>
</dbReference>
<dbReference type="SUPFAM" id="SSF55174">
    <property type="entry name" value="Alpha-L RNA-binding motif"/>
    <property type="match status" value="1"/>
</dbReference>
<comment type="similarity">
    <text evidence="2 7">Belongs to the pseudouridine synthase RluA family.</text>
</comment>
<dbReference type="Proteomes" id="UP000780721">
    <property type="component" value="Unassembled WGS sequence"/>
</dbReference>
<dbReference type="InterPro" id="IPR036986">
    <property type="entry name" value="S4_RNA-bd_sf"/>
</dbReference>
<name>A0A930E2D4_9FIRM</name>
<dbReference type="SUPFAM" id="SSF55120">
    <property type="entry name" value="Pseudouridine synthase"/>
    <property type="match status" value="1"/>
</dbReference>
<dbReference type="InterPro" id="IPR006145">
    <property type="entry name" value="PsdUridine_synth_RsuA/RluA"/>
</dbReference>
<keyword evidence="4 7" id="KW-0413">Isomerase</keyword>
<dbReference type="PROSITE" id="PS50889">
    <property type="entry name" value="S4"/>
    <property type="match status" value="1"/>
</dbReference>
<dbReference type="EMBL" id="JABZRB010000416">
    <property type="protein sequence ID" value="MBF1306139.1"/>
    <property type="molecule type" value="Genomic_DNA"/>
</dbReference>
<evidence type="ECO:0000256" key="4">
    <source>
        <dbReference type="ARBA" id="ARBA00023235"/>
    </source>
</evidence>
<evidence type="ECO:0000256" key="3">
    <source>
        <dbReference type="ARBA" id="ARBA00022884"/>
    </source>
</evidence>
<evidence type="ECO:0000256" key="7">
    <source>
        <dbReference type="RuleBase" id="RU362028"/>
    </source>
</evidence>
<dbReference type="InterPro" id="IPR050188">
    <property type="entry name" value="RluA_PseudoU_synthase"/>
</dbReference>
<evidence type="ECO:0000256" key="6">
    <source>
        <dbReference type="PROSITE-ProRule" id="PRU00182"/>
    </source>
</evidence>
<keyword evidence="3 6" id="KW-0694">RNA-binding</keyword>
<dbReference type="Gene3D" id="3.10.290.10">
    <property type="entry name" value="RNA-binding S4 domain"/>
    <property type="match status" value="1"/>
</dbReference>
<accession>A0A930E2D4</accession>
<evidence type="ECO:0000256" key="1">
    <source>
        <dbReference type="ARBA" id="ARBA00000073"/>
    </source>
</evidence>
<comment type="caution">
    <text evidence="9">The sequence shown here is derived from an EMBL/GenBank/DDBJ whole genome shotgun (WGS) entry which is preliminary data.</text>
</comment>
<organism evidence="9 10">
    <name type="scientific">Oribacterium sinus</name>
    <dbReference type="NCBI Taxonomy" id="237576"/>
    <lineage>
        <taxon>Bacteria</taxon>
        <taxon>Bacillati</taxon>
        <taxon>Bacillota</taxon>
        <taxon>Clostridia</taxon>
        <taxon>Lachnospirales</taxon>
        <taxon>Lachnospiraceae</taxon>
        <taxon>Oribacterium</taxon>
    </lineage>
</organism>
<comment type="function">
    <text evidence="7">Responsible for synthesis of pseudouridine from uracil.</text>
</comment>
<evidence type="ECO:0000256" key="2">
    <source>
        <dbReference type="ARBA" id="ARBA00010876"/>
    </source>
</evidence>
<dbReference type="CDD" id="cd00165">
    <property type="entry name" value="S4"/>
    <property type="match status" value="1"/>
</dbReference>
<dbReference type="GO" id="GO:0003723">
    <property type="term" value="F:RNA binding"/>
    <property type="evidence" value="ECO:0007669"/>
    <property type="project" value="UniProtKB-KW"/>
</dbReference>
<protein>
    <recommendedName>
        <fullName evidence="7">Pseudouridine synthase</fullName>
        <ecNumber evidence="7">5.4.99.-</ecNumber>
    </recommendedName>
</protein>
<feature type="active site" evidence="5">
    <location>
        <position position="136"/>
    </location>
</feature>
<dbReference type="InterPro" id="IPR020103">
    <property type="entry name" value="PsdUridine_synth_cat_dom_sf"/>
</dbReference>
<reference evidence="9" key="1">
    <citation type="submission" date="2020-04" db="EMBL/GenBank/DDBJ databases">
        <title>Deep metagenomics examines the oral microbiome during advanced dental caries in children, revealing novel taxa and co-occurrences with host molecules.</title>
        <authorList>
            <person name="Baker J.L."/>
            <person name="Morton J.T."/>
            <person name="Dinis M."/>
            <person name="Alvarez R."/>
            <person name="Tran N.C."/>
            <person name="Knight R."/>
            <person name="Edlund A."/>
        </authorList>
    </citation>
    <scope>NUCLEOTIDE SEQUENCE</scope>
    <source>
        <strain evidence="9">JCVI_48_bin.5</strain>
    </source>
</reference>
<dbReference type="PANTHER" id="PTHR21600">
    <property type="entry name" value="MITOCHONDRIAL RNA PSEUDOURIDINE SYNTHASE"/>
    <property type="match status" value="1"/>
</dbReference>
<dbReference type="FunFam" id="3.30.2350.10:FF:000006">
    <property type="entry name" value="Pseudouridine synthase"/>
    <property type="match status" value="1"/>
</dbReference>
<dbReference type="InterPro" id="IPR006225">
    <property type="entry name" value="PsdUridine_synth_RluC/D"/>
</dbReference>
<sequence length="314" mass="35538">MIQVREETAGIRIDRFLAAEIADKLSRTQIKKLIDENYVLLNGRVAKAKELVKADDQIELSLPDLQEFHVEPENIPLEILYEDEDLLVINKPKGLVVHPAPGHPTGTLVNAILYHCGDTLSGINGVLRPGIVHRIDKDTTGSLVICKTDLAQQGIAEQLKEHSILRIYHAIVFGLFQEKEGIIDAPIGRHKRDRKKMGIDPIHGKKAITHYHLLSSYPFYRMSYIQCRLETGRTHQIRVHMASIGHPLLGDEKYASRQKIPSNLSKSLQMNHLEIQGQCLHAKTLNFIHPRSGKEICIDAPFPAYFQEILKELK</sequence>
<dbReference type="Pfam" id="PF01479">
    <property type="entry name" value="S4"/>
    <property type="match status" value="1"/>
</dbReference>
<evidence type="ECO:0000259" key="8">
    <source>
        <dbReference type="SMART" id="SM00363"/>
    </source>
</evidence>
<dbReference type="CDD" id="cd02869">
    <property type="entry name" value="PseudoU_synth_RluA_like"/>
    <property type="match status" value="1"/>
</dbReference>
<dbReference type="NCBIfam" id="TIGR00005">
    <property type="entry name" value="rluA_subfam"/>
    <property type="match status" value="1"/>
</dbReference>
<evidence type="ECO:0000256" key="5">
    <source>
        <dbReference type="PIRSR" id="PIRSR606225-1"/>
    </source>
</evidence>
<dbReference type="GO" id="GO:0000455">
    <property type="term" value="P:enzyme-directed rRNA pseudouridine synthesis"/>
    <property type="evidence" value="ECO:0007669"/>
    <property type="project" value="TreeGrafter"/>
</dbReference>
<dbReference type="EC" id="5.4.99.-" evidence="7"/>
<comment type="catalytic activity">
    <reaction evidence="1 7">
        <text>a uridine in RNA = a pseudouridine in RNA</text>
        <dbReference type="Rhea" id="RHEA:48348"/>
        <dbReference type="Rhea" id="RHEA-COMP:12068"/>
        <dbReference type="Rhea" id="RHEA-COMP:12069"/>
        <dbReference type="ChEBI" id="CHEBI:65314"/>
        <dbReference type="ChEBI" id="CHEBI:65315"/>
    </reaction>
</comment>
<evidence type="ECO:0000313" key="9">
    <source>
        <dbReference type="EMBL" id="MBF1306139.1"/>
    </source>
</evidence>
<dbReference type="InterPro" id="IPR002942">
    <property type="entry name" value="S4_RNA-bd"/>
</dbReference>
<dbReference type="SMART" id="SM00363">
    <property type="entry name" value="S4"/>
    <property type="match status" value="1"/>
</dbReference>
<dbReference type="AlphaFoldDB" id="A0A930E2D4"/>
<dbReference type="Gene3D" id="3.30.2350.10">
    <property type="entry name" value="Pseudouridine synthase"/>
    <property type="match status" value="1"/>
</dbReference>
<evidence type="ECO:0000313" key="10">
    <source>
        <dbReference type="Proteomes" id="UP000780721"/>
    </source>
</evidence>